<feature type="compositionally biased region" description="Acidic residues" evidence="1">
    <location>
        <begin position="23"/>
        <end position="39"/>
    </location>
</feature>
<name>A0A5J5B9G7_9ASTE</name>
<proteinExistence type="predicted"/>
<evidence type="ECO:0000256" key="1">
    <source>
        <dbReference type="SAM" id="MobiDB-lite"/>
    </source>
</evidence>
<feature type="region of interest" description="Disordered" evidence="1">
    <location>
        <begin position="120"/>
        <end position="168"/>
    </location>
</feature>
<evidence type="ECO:0000313" key="2">
    <source>
        <dbReference type="EMBL" id="KAA8539274.1"/>
    </source>
</evidence>
<feature type="compositionally biased region" description="Basic residues" evidence="1">
    <location>
        <begin position="1"/>
        <end position="11"/>
    </location>
</feature>
<evidence type="ECO:0000313" key="3">
    <source>
        <dbReference type="Proteomes" id="UP000325577"/>
    </source>
</evidence>
<accession>A0A5J5B9G7</accession>
<gene>
    <name evidence="2" type="ORF">F0562_025966</name>
</gene>
<sequence>MLKRNPQHKNRVKENRLKVEDKKEEEEEEEIEIGEDEEDTPAKGNSMMKSLHKGVTFAKEAAMLRRIVGFEESCNVTIARDLVIYKKIFESRQISKQASRKRSKEEEKVKRKVVLIDVQQQKSASEIGNNGQELAPSSPSLTQPSSPTCSPSSSSSSSSSSPTLTPRK</sequence>
<reference evidence="2 3" key="1">
    <citation type="submission" date="2019-09" db="EMBL/GenBank/DDBJ databases">
        <title>A chromosome-level genome assembly of the Chinese tupelo Nyssa sinensis.</title>
        <authorList>
            <person name="Yang X."/>
            <person name="Kang M."/>
            <person name="Yang Y."/>
            <person name="Xiong H."/>
            <person name="Wang M."/>
            <person name="Zhang Z."/>
            <person name="Wang Z."/>
            <person name="Wu H."/>
            <person name="Ma T."/>
            <person name="Liu J."/>
            <person name="Xi Z."/>
        </authorList>
    </citation>
    <scope>NUCLEOTIDE SEQUENCE [LARGE SCALE GENOMIC DNA]</scope>
    <source>
        <strain evidence="2">J267</strain>
        <tissue evidence="2">Leaf</tissue>
    </source>
</reference>
<keyword evidence="3" id="KW-1185">Reference proteome</keyword>
<dbReference type="Proteomes" id="UP000325577">
    <property type="component" value="Linkage Group LG14"/>
</dbReference>
<protein>
    <submittedName>
        <fullName evidence="2">Uncharacterized protein</fullName>
    </submittedName>
</protein>
<dbReference type="AlphaFoldDB" id="A0A5J5B9G7"/>
<feature type="compositionally biased region" description="Basic and acidic residues" evidence="1">
    <location>
        <begin position="12"/>
        <end position="22"/>
    </location>
</feature>
<feature type="compositionally biased region" description="Low complexity" evidence="1">
    <location>
        <begin position="136"/>
        <end position="168"/>
    </location>
</feature>
<organism evidence="2 3">
    <name type="scientific">Nyssa sinensis</name>
    <dbReference type="NCBI Taxonomy" id="561372"/>
    <lineage>
        <taxon>Eukaryota</taxon>
        <taxon>Viridiplantae</taxon>
        <taxon>Streptophyta</taxon>
        <taxon>Embryophyta</taxon>
        <taxon>Tracheophyta</taxon>
        <taxon>Spermatophyta</taxon>
        <taxon>Magnoliopsida</taxon>
        <taxon>eudicotyledons</taxon>
        <taxon>Gunneridae</taxon>
        <taxon>Pentapetalae</taxon>
        <taxon>asterids</taxon>
        <taxon>Cornales</taxon>
        <taxon>Nyssaceae</taxon>
        <taxon>Nyssa</taxon>
    </lineage>
</organism>
<feature type="compositionally biased region" description="Polar residues" evidence="1">
    <location>
        <begin position="120"/>
        <end position="132"/>
    </location>
</feature>
<feature type="region of interest" description="Disordered" evidence="1">
    <location>
        <begin position="1"/>
        <end position="47"/>
    </location>
</feature>
<dbReference type="EMBL" id="CM018037">
    <property type="protein sequence ID" value="KAA8539274.1"/>
    <property type="molecule type" value="Genomic_DNA"/>
</dbReference>